<evidence type="ECO:0000256" key="1">
    <source>
        <dbReference type="ARBA" id="ARBA00004123"/>
    </source>
</evidence>
<feature type="domain" description="BHLH" evidence="7">
    <location>
        <begin position="23"/>
        <end position="75"/>
    </location>
</feature>
<evidence type="ECO:0000256" key="6">
    <source>
        <dbReference type="SAM" id="MobiDB-lite"/>
    </source>
</evidence>
<accession>A0ABC8SV04</accession>
<keyword evidence="9" id="KW-1185">Reference proteome</keyword>
<dbReference type="CDD" id="cd18914">
    <property type="entry name" value="bHLH_AtORG2_like"/>
    <property type="match status" value="1"/>
</dbReference>
<reference evidence="8 9" key="1">
    <citation type="submission" date="2024-02" db="EMBL/GenBank/DDBJ databases">
        <authorList>
            <person name="Vignale AGUSTIN F."/>
            <person name="Sosa J E."/>
            <person name="Modenutti C."/>
        </authorList>
    </citation>
    <scope>NUCLEOTIDE SEQUENCE [LARGE SCALE GENOMIC DNA]</scope>
</reference>
<sequence length="195" mass="21969">MGSKTQKLSATQKNDISADDHPPKKLMHRESERKRRQQMTDLFASLRSLLALEYIKGKRSTIDHTHEAMKYIQHLHENLKELGIKRDKLKKFFDSGTVGQGNDHESSSNSMLNAVKVSLCQDGVEILIHINSVDEVFPLSKVLEVLLEESLSVVSCNTTKVNGKSIHSIRSEASKLTCVDQSILVQKLLHLINIK</sequence>
<dbReference type="GO" id="GO:0005634">
    <property type="term" value="C:nucleus"/>
    <property type="evidence" value="ECO:0007669"/>
    <property type="project" value="UniProtKB-SubCell"/>
</dbReference>
<dbReference type="PANTHER" id="PTHR13935:SF106">
    <property type="entry name" value="ACHAETE-SCUTE COMPLEX PROTEIN T5-RELATED"/>
    <property type="match status" value="1"/>
</dbReference>
<keyword evidence="4" id="KW-0804">Transcription</keyword>
<name>A0ABC8SV04_9AQUA</name>
<evidence type="ECO:0000256" key="3">
    <source>
        <dbReference type="ARBA" id="ARBA00023125"/>
    </source>
</evidence>
<evidence type="ECO:0000256" key="4">
    <source>
        <dbReference type="ARBA" id="ARBA00023163"/>
    </source>
</evidence>
<feature type="region of interest" description="Disordered" evidence="6">
    <location>
        <begin position="1"/>
        <end position="37"/>
    </location>
</feature>
<evidence type="ECO:0000313" key="8">
    <source>
        <dbReference type="EMBL" id="CAK9161028.1"/>
    </source>
</evidence>
<feature type="compositionally biased region" description="Polar residues" evidence="6">
    <location>
        <begin position="1"/>
        <end position="15"/>
    </location>
</feature>
<keyword evidence="3" id="KW-0238">DNA-binding</keyword>
<dbReference type="GO" id="GO:0006355">
    <property type="term" value="P:regulation of DNA-templated transcription"/>
    <property type="evidence" value="ECO:0007669"/>
    <property type="project" value="UniProtKB-ARBA"/>
</dbReference>
<dbReference type="EMBL" id="CAUOFW020003613">
    <property type="protein sequence ID" value="CAK9161028.1"/>
    <property type="molecule type" value="Genomic_DNA"/>
</dbReference>
<dbReference type="InterPro" id="IPR015660">
    <property type="entry name" value="MASH1/Ascl1a-like"/>
</dbReference>
<dbReference type="AlphaFoldDB" id="A0ABC8SV04"/>
<keyword evidence="5" id="KW-0539">Nucleus</keyword>
<feature type="compositionally biased region" description="Basic and acidic residues" evidence="6">
    <location>
        <begin position="16"/>
        <end position="33"/>
    </location>
</feature>
<dbReference type="PANTHER" id="PTHR13935">
    <property type="entry name" value="ACHAETE-SCUTE TRANSCRIPTION FACTOR-RELATED"/>
    <property type="match status" value="1"/>
</dbReference>
<dbReference type="InterPro" id="IPR036638">
    <property type="entry name" value="HLH_DNA-bd_sf"/>
</dbReference>
<keyword evidence="2" id="KW-0805">Transcription regulation</keyword>
<organism evidence="8 9">
    <name type="scientific">Ilex paraguariensis</name>
    <name type="common">yerba mate</name>
    <dbReference type="NCBI Taxonomy" id="185542"/>
    <lineage>
        <taxon>Eukaryota</taxon>
        <taxon>Viridiplantae</taxon>
        <taxon>Streptophyta</taxon>
        <taxon>Embryophyta</taxon>
        <taxon>Tracheophyta</taxon>
        <taxon>Spermatophyta</taxon>
        <taxon>Magnoliopsida</taxon>
        <taxon>eudicotyledons</taxon>
        <taxon>Gunneridae</taxon>
        <taxon>Pentapetalae</taxon>
        <taxon>asterids</taxon>
        <taxon>campanulids</taxon>
        <taxon>Aquifoliales</taxon>
        <taxon>Aquifoliaceae</taxon>
        <taxon>Ilex</taxon>
    </lineage>
</organism>
<dbReference type="Pfam" id="PF00010">
    <property type="entry name" value="HLH"/>
    <property type="match status" value="1"/>
</dbReference>
<evidence type="ECO:0000259" key="7">
    <source>
        <dbReference type="PROSITE" id="PS50888"/>
    </source>
</evidence>
<dbReference type="GO" id="GO:0003677">
    <property type="term" value="F:DNA binding"/>
    <property type="evidence" value="ECO:0007669"/>
    <property type="project" value="UniProtKB-KW"/>
</dbReference>
<comment type="subcellular location">
    <subcellularLocation>
        <location evidence="1">Nucleus</location>
    </subcellularLocation>
</comment>
<protein>
    <recommendedName>
        <fullName evidence="7">BHLH domain-containing protein</fullName>
    </recommendedName>
</protein>
<proteinExistence type="predicted"/>
<evidence type="ECO:0000256" key="2">
    <source>
        <dbReference type="ARBA" id="ARBA00023015"/>
    </source>
</evidence>
<dbReference type="Proteomes" id="UP001642360">
    <property type="component" value="Unassembled WGS sequence"/>
</dbReference>
<dbReference type="InterPro" id="IPR011598">
    <property type="entry name" value="bHLH_dom"/>
</dbReference>
<dbReference type="PROSITE" id="PS50888">
    <property type="entry name" value="BHLH"/>
    <property type="match status" value="1"/>
</dbReference>
<dbReference type="SMART" id="SM00353">
    <property type="entry name" value="HLH"/>
    <property type="match status" value="1"/>
</dbReference>
<dbReference type="SUPFAM" id="SSF47459">
    <property type="entry name" value="HLH, helix-loop-helix DNA-binding domain"/>
    <property type="match status" value="1"/>
</dbReference>
<evidence type="ECO:0000256" key="5">
    <source>
        <dbReference type="ARBA" id="ARBA00023242"/>
    </source>
</evidence>
<dbReference type="Gene3D" id="4.10.280.10">
    <property type="entry name" value="Helix-loop-helix DNA-binding domain"/>
    <property type="match status" value="1"/>
</dbReference>
<evidence type="ECO:0000313" key="9">
    <source>
        <dbReference type="Proteomes" id="UP001642360"/>
    </source>
</evidence>
<gene>
    <name evidence="8" type="ORF">ILEXP_LOCUS29815</name>
</gene>
<comment type="caution">
    <text evidence="8">The sequence shown here is derived from an EMBL/GenBank/DDBJ whole genome shotgun (WGS) entry which is preliminary data.</text>
</comment>